<dbReference type="AlphaFoldDB" id="A0A410X288"/>
<name>A0A410X288_9BACL</name>
<sequence>MIGKGKTGNTKLVKQMNREGILYQLRQHPRLSRAELSVRTKLSRPCVSSLVDEMIHEGLIHEVGTGESKGGRKPILLEYNVQAYTVVGAVFEGSELEMAIADMKGELLHHVHTRLEQPVDGDSALEALKTNLDTLLEKSGFGRDRVIGIGVGLPGITQKRSGTVSYAPSTGWMNLPVGKEIEERLGIPVILDNDVNMMTMGEFYGGAGSGVSSLVYMYVGTGIGAGIIIDKQFYRGSKEAAGEIGYMLIGGDRLRRQGEFGVFEKNYSVTGICDKAKAAGLAVDPGRSILRQLVEQADQGSRQAGTLLEDVYVHWASGIANTVSVLDPELLILSGEMVHLSESGLTRIRELLAQWVPVLPDIQLAGLRERAGLLGAVHSVLEAFPSAQPARSSGSAGAD</sequence>
<evidence type="ECO:0000313" key="7">
    <source>
        <dbReference type="Proteomes" id="UP001527202"/>
    </source>
</evidence>
<dbReference type="EMBL" id="JAMDMJ010000022">
    <property type="protein sequence ID" value="MCY9597520.1"/>
    <property type="molecule type" value="Genomic_DNA"/>
</dbReference>
<comment type="similarity">
    <text evidence="2">Belongs to the ROK (NagC/XylR) family.</text>
</comment>
<dbReference type="SUPFAM" id="SSF53067">
    <property type="entry name" value="Actin-like ATPase domain"/>
    <property type="match status" value="1"/>
</dbReference>
<reference evidence="5 6" key="1">
    <citation type="submission" date="2018-01" db="EMBL/GenBank/DDBJ databases">
        <title>The whole genome sequencing and assembly of Paenibacillus chitinolyticus KCCM 41400 strain.</title>
        <authorList>
            <person name="Kim J.-Y."/>
            <person name="Park M.-K."/>
            <person name="Lee Y.-J."/>
            <person name="Yi H."/>
            <person name="Bahn Y.-S."/>
            <person name="Kim J.F."/>
            <person name="Lee D.-W."/>
        </authorList>
    </citation>
    <scope>NUCLEOTIDE SEQUENCE [LARGE SCALE GENOMIC DNA]</scope>
    <source>
        <strain evidence="5 6">KCCM 41400</strain>
    </source>
</reference>
<protein>
    <submittedName>
        <fullName evidence="5">ROK family transcriptional regulator</fullName>
    </submittedName>
</protein>
<comment type="function">
    <text evidence="1">Transcriptional repressor of xylose-utilizing enzymes.</text>
</comment>
<keyword evidence="7" id="KW-1185">Reference proteome</keyword>
<gene>
    <name evidence="4" type="ORF">M5X16_17295</name>
    <name evidence="5" type="ORF">PC41400_24755</name>
</gene>
<organism evidence="5 6">
    <name type="scientific">Paenibacillus chitinolyticus</name>
    <dbReference type="NCBI Taxonomy" id="79263"/>
    <lineage>
        <taxon>Bacteria</taxon>
        <taxon>Bacillati</taxon>
        <taxon>Bacillota</taxon>
        <taxon>Bacilli</taxon>
        <taxon>Bacillales</taxon>
        <taxon>Paenibacillaceae</taxon>
        <taxon>Paenibacillus</taxon>
    </lineage>
</organism>
<keyword evidence="3" id="KW-0859">Xylose metabolism</keyword>
<dbReference type="InterPro" id="IPR036388">
    <property type="entry name" value="WH-like_DNA-bd_sf"/>
</dbReference>
<dbReference type="Proteomes" id="UP000288943">
    <property type="component" value="Chromosome"/>
</dbReference>
<dbReference type="GO" id="GO:0042732">
    <property type="term" value="P:D-xylose metabolic process"/>
    <property type="evidence" value="ECO:0007669"/>
    <property type="project" value="UniProtKB-KW"/>
</dbReference>
<keyword evidence="3" id="KW-0119">Carbohydrate metabolism</keyword>
<dbReference type="KEGG" id="pchi:PC41400_24755"/>
<evidence type="ECO:0000256" key="1">
    <source>
        <dbReference type="ARBA" id="ARBA00002486"/>
    </source>
</evidence>
<dbReference type="OrthoDB" id="9796533at2"/>
<accession>A0A410X288</accession>
<dbReference type="InterPro" id="IPR036390">
    <property type="entry name" value="WH_DNA-bd_sf"/>
</dbReference>
<dbReference type="Pfam" id="PF13412">
    <property type="entry name" value="HTH_24"/>
    <property type="match status" value="1"/>
</dbReference>
<dbReference type="Gene3D" id="1.10.10.10">
    <property type="entry name" value="Winged helix-like DNA-binding domain superfamily/Winged helix DNA-binding domain"/>
    <property type="match status" value="1"/>
</dbReference>
<evidence type="ECO:0000256" key="2">
    <source>
        <dbReference type="ARBA" id="ARBA00006479"/>
    </source>
</evidence>
<proteinExistence type="inferred from homology"/>
<dbReference type="InterPro" id="IPR000600">
    <property type="entry name" value="ROK"/>
</dbReference>
<dbReference type="EMBL" id="CP026520">
    <property type="protein sequence ID" value="QAV20717.1"/>
    <property type="molecule type" value="Genomic_DNA"/>
</dbReference>
<reference evidence="4 7" key="2">
    <citation type="submission" date="2022-05" db="EMBL/GenBank/DDBJ databases">
        <title>Genome Sequencing of Bee-Associated Microbes.</title>
        <authorList>
            <person name="Dunlap C."/>
        </authorList>
    </citation>
    <scope>NUCLEOTIDE SEQUENCE [LARGE SCALE GENOMIC DNA]</scope>
    <source>
        <strain evidence="4 7">NRRL B-23120</strain>
    </source>
</reference>
<dbReference type="Pfam" id="PF00480">
    <property type="entry name" value="ROK"/>
    <property type="match status" value="1"/>
</dbReference>
<dbReference type="Proteomes" id="UP001527202">
    <property type="component" value="Unassembled WGS sequence"/>
</dbReference>
<evidence type="ECO:0000256" key="3">
    <source>
        <dbReference type="ARBA" id="ARBA00022629"/>
    </source>
</evidence>
<dbReference type="SUPFAM" id="SSF46785">
    <property type="entry name" value="Winged helix' DNA-binding domain"/>
    <property type="match status" value="1"/>
</dbReference>
<dbReference type="PANTHER" id="PTHR18964:SF149">
    <property type="entry name" value="BIFUNCTIONAL UDP-N-ACETYLGLUCOSAMINE 2-EPIMERASE_N-ACETYLMANNOSAMINE KINASE"/>
    <property type="match status" value="1"/>
</dbReference>
<dbReference type="GeneID" id="95378007"/>
<dbReference type="Gene3D" id="3.30.420.40">
    <property type="match status" value="2"/>
</dbReference>
<evidence type="ECO:0000313" key="4">
    <source>
        <dbReference type="EMBL" id="MCY9597520.1"/>
    </source>
</evidence>
<dbReference type="InterPro" id="IPR043129">
    <property type="entry name" value="ATPase_NBD"/>
</dbReference>
<dbReference type="PANTHER" id="PTHR18964">
    <property type="entry name" value="ROK (REPRESSOR, ORF, KINASE) FAMILY"/>
    <property type="match status" value="1"/>
</dbReference>
<evidence type="ECO:0000313" key="5">
    <source>
        <dbReference type="EMBL" id="QAV20717.1"/>
    </source>
</evidence>
<dbReference type="RefSeq" id="WP_042230558.1">
    <property type="nucleotide sequence ID" value="NZ_CP026520.1"/>
</dbReference>
<evidence type="ECO:0000313" key="6">
    <source>
        <dbReference type="Proteomes" id="UP000288943"/>
    </source>
</evidence>